<evidence type="ECO:0000313" key="7">
    <source>
        <dbReference type="Proteomes" id="UP000002630"/>
    </source>
</evidence>
<dbReference type="EMBL" id="FN649735">
    <property type="protein sequence ID" value="CBN75271.1"/>
    <property type="molecule type" value="Genomic_DNA"/>
</dbReference>
<proteinExistence type="inferred from homology"/>
<protein>
    <recommendedName>
        <fullName evidence="5">CENP-V/GFA domain-containing protein</fullName>
    </recommendedName>
</protein>
<sequence length="141" mass="15652">MAETKRTLTCWCGDVEMELVGAPLASLHCHCVICQKWSGAPFQWLVLYKADKTSVVKGKDNITITRTSEDMERGRCKTCTSHLYNNRGGHIFAIPGVVIKGIRSEDRTIAEGFAPSAEIFYATRVQDTNRGLPTFDTVPTL</sequence>
<evidence type="ECO:0000259" key="5">
    <source>
        <dbReference type="PROSITE" id="PS51891"/>
    </source>
</evidence>
<dbReference type="STRING" id="2880.D8LSS1"/>
<dbReference type="PANTHER" id="PTHR33337">
    <property type="entry name" value="GFA DOMAIN-CONTAINING PROTEIN"/>
    <property type="match status" value="1"/>
</dbReference>
<keyword evidence="7" id="KW-1185">Reference proteome</keyword>
<gene>
    <name evidence="6" type="ORF">Esi_0076_0076</name>
</gene>
<reference evidence="6 7" key="1">
    <citation type="journal article" date="2010" name="Nature">
        <title>The Ectocarpus genome and the independent evolution of multicellularity in brown algae.</title>
        <authorList>
            <person name="Cock J.M."/>
            <person name="Sterck L."/>
            <person name="Rouze P."/>
            <person name="Scornet D."/>
            <person name="Allen A.E."/>
            <person name="Amoutzias G."/>
            <person name="Anthouard V."/>
            <person name="Artiguenave F."/>
            <person name="Aury J.M."/>
            <person name="Badger J.H."/>
            <person name="Beszteri B."/>
            <person name="Billiau K."/>
            <person name="Bonnet E."/>
            <person name="Bothwell J.H."/>
            <person name="Bowler C."/>
            <person name="Boyen C."/>
            <person name="Brownlee C."/>
            <person name="Carrano C.J."/>
            <person name="Charrier B."/>
            <person name="Cho G.Y."/>
            <person name="Coelho S.M."/>
            <person name="Collen J."/>
            <person name="Corre E."/>
            <person name="Da Silva C."/>
            <person name="Delage L."/>
            <person name="Delaroque N."/>
            <person name="Dittami S.M."/>
            <person name="Doulbeau S."/>
            <person name="Elias M."/>
            <person name="Farnham G."/>
            <person name="Gachon C.M."/>
            <person name="Gschloessl B."/>
            <person name="Heesch S."/>
            <person name="Jabbari K."/>
            <person name="Jubin C."/>
            <person name="Kawai H."/>
            <person name="Kimura K."/>
            <person name="Kloareg B."/>
            <person name="Kupper F.C."/>
            <person name="Lang D."/>
            <person name="Le Bail A."/>
            <person name="Leblanc C."/>
            <person name="Lerouge P."/>
            <person name="Lohr M."/>
            <person name="Lopez P.J."/>
            <person name="Martens C."/>
            <person name="Maumus F."/>
            <person name="Michel G."/>
            <person name="Miranda-Saavedra D."/>
            <person name="Morales J."/>
            <person name="Moreau H."/>
            <person name="Motomura T."/>
            <person name="Nagasato C."/>
            <person name="Napoli C.A."/>
            <person name="Nelson D.R."/>
            <person name="Nyvall-Collen P."/>
            <person name="Peters A.F."/>
            <person name="Pommier C."/>
            <person name="Potin P."/>
            <person name="Poulain J."/>
            <person name="Quesneville H."/>
            <person name="Read B."/>
            <person name="Rensing S.A."/>
            <person name="Ritter A."/>
            <person name="Rousvoal S."/>
            <person name="Samanta M."/>
            <person name="Samson G."/>
            <person name="Schroeder D.C."/>
            <person name="Segurens B."/>
            <person name="Strittmatter M."/>
            <person name="Tonon T."/>
            <person name="Tregear J.W."/>
            <person name="Valentin K."/>
            <person name="von Dassow P."/>
            <person name="Yamagishi T."/>
            <person name="Van de Peer Y."/>
            <person name="Wincker P."/>
        </authorList>
    </citation>
    <scope>NUCLEOTIDE SEQUENCE [LARGE SCALE GENOMIC DNA]</scope>
    <source>
        <strain evidence="7">Ec32 / CCAP1310/4</strain>
    </source>
</reference>
<comment type="similarity">
    <text evidence="1">Belongs to the Gfa family.</text>
</comment>
<evidence type="ECO:0000313" key="6">
    <source>
        <dbReference type="EMBL" id="CBN75271.1"/>
    </source>
</evidence>
<dbReference type="OMA" id="IWYASRI"/>
<accession>D8LSS1</accession>
<dbReference type="eggNOG" id="ENOG502RZVZ">
    <property type="taxonomic scope" value="Eukaryota"/>
</dbReference>
<dbReference type="InterPro" id="IPR006913">
    <property type="entry name" value="CENP-V/GFA"/>
</dbReference>
<dbReference type="Pfam" id="PF04828">
    <property type="entry name" value="GFA"/>
    <property type="match status" value="1"/>
</dbReference>
<dbReference type="OrthoDB" id="428768at2759"/>
<keyword evidence="2" id="KW-0479">Metal-binding</keyword>
<dbReference type="InterPro" id="IPR011057">
    <property type="entry name" value="Mss4-like_sf"/>
</dbReference>
<dbReference type="Gene3D" id="3.90.1590.10">
    <property type="entry name" value="glutathione-dependent formaldehyde- activating enzyme (gfa)"/>
    <property type="match status" value="1"/>
</dbReference>
<dbReference type="PANTHER" id="PTHR33337:SF40">
    <property type="entry name" value="CENP-V_GFA DOMAIN-CONTAINING PROTEIN-RELATED"/>
    <property type="match status" value="1"/>
</dbReference>
<dbReference type="InParanoid" id="D8LSS1"/>
<evidence type="ECO:0000256" key="3">
    <source>
        <dbReference type="ARBA" id="ARBA00022833"/>
    </source>
</evidence>
<name>D8LSS1_ECTSI</name>
<evidence type="ECO:0000256" key="2">
    <source>
        <dbReference type="ARBA" id="ARBA00022723"/>
    </source>
</evidence>
<dbReference type="Proteomes" id="UP000002630">
    <property type="component" value="Linkage Group LG10"/>
</dbReference>
<keyword evidence="3" id="KW-0862">Zinc</keyword>
<evidence type="ECO:0000256" key="4">
    <source>
        <dbReference type="ARBA" id="ARBA00023239"/>
    </source>
</evidence>
<dbReference type="PROSITE" id="PS51891">
    <property type="entry name" value="CENP_V_GFA"/>
    <property type="match status" value="1"/>
</dbReference>
<evidence type="ECO:0000256" key="1">
    <source>
        <dbReference type="ARBA" id="ARBA00005495"/>
    </source>
</evidence>
<dbReference type="SUPFAM" id="SSF51316">
    <property type="entry name" value="Mss4-like"/>
    <property type="match status" value="1"/>
</dbReference>
<dbReference type="AlphaFoldDB" id="D8LSS1"/>
<dbReference type="GO" id="GO:0046872">
    <property type="term" value="F:metal ion binding"/>
    <property type="evidence" value="ECO:0007669"/>
    <property type="project" value="UniProtKB-KW"/>
</dbReference>
<dbReference type="EMBL" id="FN648992">
    <property type="protein sequence ID" value="CBN75271.1"/>
    <property type="molecule type" value="Genomic_DNA"/>
</dbReference>
<feature type="domain" description="CENP-V/GFA" evidence="5">
    <location>
        <begin position="6"/>
        <end position="136"/>
    </location>
</feature>
<keyword evidence="4" id="KW-0456">Lyase</keyword>
<dbReference type="GO" id="GO:0016846">
    <property type="term" value="F:carbon-sulfur lyase activity"/>
    <property type="evidence" value="ECO:0007669"/>
    <property type="project" value="InterPro"/>
</dbReference>
<organism evidence="6 7">
    <name type="scientific">Ectocarpus siliculosus</name>
    <name type="common">Brown alga</name>
    <name type="synonym">Conferva siliculosa</name>
    <dbReference type="NCBI Taxonomy" id="2880"/>
    <lineage>
        <taxon>Eukaryota</taxon>
        <taxon>Sar</taxon>
        <taxon>Stramenopiles</taxon>
        <taxon>Ochrophyta</taxon>
        <taxon>PX clade</taxon>
        <taxon>Phaeophyceae</taxon>
        <taxon>Ectocarpales</taxon>
        <taxon>Ectocarpaceae</taxon>
        <taxon>Ectocarpus</taxon>
    </lineage>
</organism>